<dbReference type="InterPro" id="IPR011009">
    <property type="entry name" value="Kinase-like_dom_sf"/>
</dbReference>
<evidence type="ECO:0000313" key="4">
    <source>
        <dbReference type="EMBL" id="KAK8870720.1"/>
    </source>
</evidence>
<evidence type="ECO:0000256" key="2">
    <source>
        <dbReference type="SAM" id="MobiDB-lite"/>
    </source>
</evidence>
<comment type="caution">
    <text evidence="4">The sequence shown here is derived from an EMBL/GenBank/DDBJ whole genome shotgun (WGS) entry which is preliminary data.</text>
</comment>
<dbReference type="SUPFAM" id="SSF56112">
    <property type="entry name" value="Protein kinase-like (PK-like)"/>
    <property type="match status" value="1"/>
</dbReference>
<organism evidence="4 5">
    <name type="scientific">Tritrichomonas musculus</name>
    <dbReference type="NCBI Taxonomy" id="1915356"/>
    <lineage>
        <taxon>Eukaryota</taxon>
        <taxon>Metamonada</taxon>
        <taxon>Parabasalia</taxon>
        <taxon>Tritrichomonadida</taxon>
        <taxon>Tritrichomonadidae</taxon>
        <taxon>Tritrichomonas</taxon>
    </lineage>
</organism>
<evidence type="ECO:0000256" key="1">
    <source>
        <dbReference type="ARBA" id="ARBA00012513"/>
    </source>
</evidence>
<dbReference type="PROSITE" id="PS50011">
    <property type="entry name" value="PROTEIN_KINASE_DOM"/>
    <property type="match status" value="1"/>
</dbReference>
<dbReference type="EMBL" id="JAPFFF010000014">
    <property type="protein sequence ID" value="KAK8870720.1"/>
    <property type="molecule type" value="Genomic_DNA"/>
</dbReference>
<dbReference type="Gene3D" id="1.10.510.10">
    <property type="entry name" value="Transferase(Phosphotransferase) domain 1"/>
    <property type="match status" value="1"/>
</dbReference>
<gene>
    <name evidence="4" type="ORF">M9Y10_008607</name>
</gene>
<evidence type="ECO:0000313" key="5">
    <source>
        <dbReference type="Proteomes" id="UP001470230"/>
    </source>
</evidence>
<feature type="domain" description="Protein kinase" evidence="3">
    <location>
        <begin position="9"/>
        <end position="284"/>
    </location>
</feature>
<dbReference type="InterPro" id="IPR008271">
    <property type="entry name" value="Ser/Thr_kinase_AS"/>
</dbReference>
<dbReference type="PANTHER" id="PTHR11909">
    <property type="entry name" value="CASEIN KINASE-RELATED"/>
    <property type="match status" value="1"/>
</dbReference>
<name>A0ABR2IZL3_9EUKA</name>
<dbReference type="EC" id="2.7.11.1" evidence="1"/>
<feature type="region of interest" description="Disordered" evidence="2">
    <location>
        <begin position="473"/>
        <end position="537"/>
    </location>
</feature>
<proteinExistence type="predicted"/>
<keyword evidence="5" id="KW-1185">Reference proteome</keyword>
<reference evidence="4 5" key="1">
    <citation type="submission" date="2024-04" db="EMBL/GenBank/DDBJ databases">
        <title>Tritrichomonas musculus Genome.</title>
        <authorList>
            <person name="Alves-Ferreira E."/>
            <person name="Grigg M."/>
            <person name="Lorenzi H."/>
            <person name="Galac M."/>
        </authorList>
    </citation>
    <scope>NUCLEOTIDE SEQUENCE [LARGE SCALE GENOMIC DNA]</scope>
    <source>
        <strain evidence="4 5">EAF2021</strain>
    </source>
</reference>
<dbReference type="Proteomes" id="UP001470230">
    <property type="component" value="Unassembled WGS sequence"/>
</dbReference>
<evidence type="ECO:0000259" key="3">
    <source>
        <dbReference type="PROSITE" id="PS50011"/>
    </source>
</evidence>
<feature type="compositionally biased region" description="Polar residues" evidence="2">
    <location>
        <begin position="489"/>
        <end position="498"/>
    </location>
</feature>
<sequence length="537" mass="61628">MSLIFGGHFRLRRRLGEGSFGEVFEAEEIKTHAIVGLKFEPKRSNSPQLEHESSVYKDLQDGVNFPRFYGFETDEKFNFMSMELLGKSLDELFQICNRKFSLKTVLQIIDQTLNAIEFVHKMHYIYCDIKPNNFLIGKEDSANQIFLIDFGLSKKYIDESTGEHVPYKEDQSIIGTARYASANALLGNQQSRKDDMIALGYMWIYFMKGTLPWIGFEREDFEARSQNSYKYDEVISLKKYTTPEKLCEGLPNQFVKYITAVTNLGYDEEPKYSDYRLMFRKLFFLCQFSYDYKYDWTGNPLVEPPQHSPRHTNSLHSSRPKSTRDIPSFAQRLCPIAPCNPTQRSINPLPIEIRHKRRNSISNTHSNAINLHSPRGGNRQSQNHNTKENRKTNSQVVHAKEDETENDQPTQTKNKTLKIRLPISPNDDTTEGKPEKVRVSPPIPRPKGKIAPRQSKSMVPTNSLANEFEQFEAQDRESNATGPAKPPSLLQTKNTSKMNGPIVPIIPIPNKNRSSKTKVISPRRSGYNTCEISPLDI</sequence>
<protein>
    <recommendedName>
        <fullName evidence="1">non-specific serine/threonine protein kinase</fullName>
        <ecNumber evidence="1">2.7.11.1</ecNumber>
    </recommendedName>
</protein>
<dbReference type="InterPro" id="IPR000719">
    <property type="entry name" value="Prot_kinase_dom"/>
</dbReference>
<dbReference type="Pfam" id="PF00069">
    <property type="entry name" value="Pkinase"/>
    <property type="match status" value="1"/>
</dbReference>
<dbReference type="InterPro" id="IPR050235">
    <property type="entry name" value="CK1_Ser-Thr_kinase"/>
</dbReference>
<accession>A0ABR2IZL3</accession>
<feature type="region of interest" description="Disordered" evidence="2">
    <location>
        <begin position="365"/>
        <end position="458"/>
    </location>
</feature>
<dbReference type="CDD" id="cd14016">
    <property type="entry name" value="STKc_CK1"/>
    <property type="match status" value="1"/>
</dbReference>
<dbReference type="SMART" id="SM00220">
    <property type="entry name" value="S_TKc"/>
    <property type="match status" value="1"/>
</dbReference>
<dbReference type="PROSITE" id="PS00108">
    <property type="entry name" value="PROTEIN_KINASE_ST"/>
    <property type="match status" value="1"/>
</dbReference>
<feature type="region of interest" description="Disordered" evidence="2">
    <location>
        <begin position="304"/>
        <end position="324"/>
    </location>
</feature>